<reference evidence="1 2" key="1">
    <citation type="submission" date="2019-03" db="EMBL/GenBank/DDBJ databases">
        <title>First draft genome of Liparis tanakae, snailfish: a comprehensive survey of snailfish specific genes.</title>
        <authorList>
            <person name="Kim W."/>
            <person name="Song I."/>
            <person name="Jeong J.-H."/>
            <person name="Kim D."/>
            <person name="Kim S."/>
            <person name="Ryu S."/>
            <person name="Song J.Y."/>
            <person name="Lee S.K."/>
        </authorList>
    </citation>
    <scope>NUCLEOTIDE SEQUENCE [LARGE SCALE GENOMIC DNA]</scope>
    <source>
        <tissue evidence="1">Muscle</tissue>
    </source>
</reference>
<evidence type="ECO:0000313" key="1">
    <source>
        <dbReference type="EMBL" id="TNN70180.1"/>
    </source>
</evidence>
<gene>
    <name evidence="1" type="ORF">EYF80_019551</name>
</gene>
<keyword evidence="2" id="KW-1185">Reference proteome</keyword>
<dbReference type="AlphaFoldDB" id="A0A4Z2HXB2"/>
<dbReference type="Proteomes" id="UP000314294">
    <property type="component" value="Unassembled WGS sequence"/>
</dbReference>
<accession>A0A4Z2HXB2</accession>
<protein>
    <submittedName>
        <fullName evidence="1">Uncharacterized protein</fullName>
    </submittedName>
</protein>
<name>A0A4Z2HXB2_9TELE</name>
<dbReference type="EMBL" id="SRLO01000166">
    <property type="protein sequence ID" value="TNN70180.1"/>
    <property type="molecule type" value="Genomic_DNA"/>
</dbReference>
<comment type="caution">
    <text evidence="1">The sequence shown here is derived from an EMBL/GenBank/DDBJ whole genome shotgun (WGS) entry which is preliminary data.</text>
</comment>
<organism evidence="1 2">
    <name type="scientific">Liparis tanakae</name>
    <name type="common">Tanaka's snailfish</name>
    <dbReference type="NCBI Taxonomy" id="230148"/>
    <lineage>
        <taxon>Eukaryota</taxon>
        <taxon>Metazoa</taxon>
        <taxon>Chordata</taxon>
        <taxon>Craniata</taxon>
        <taxon>Vertebrata</taxon>
        <taxon>Euteleostomi</taxon>
        <taxon>Actinopterygii</taxon>
        <taxon>Neopterygii</taxon>
        <taxon>Teleostei</taxon>
        <taxon>Neoteleostei</taxon>
        <taxon>Acanthomorphata</taxon>
        <taxon>Eupercaria</taxon>
        <taxon>Perciformes</taxon>
        <taxon>Cottioidei</taxon>
        <taxon>Cottales</taxon>
        <taxon>Liparidae</taxon>
        <taxon>Liparis</taxon>
    </lineage>
</organism>
<proteinExistence type="predicted"/>
<sequence length="85" mass="9243">MSSELSVQLFASNPILLEGEQRSFFTAAELTCCGNLLVLTLVGPSAGSPFSTRDEPWKSKEEESCHDEANCSMCGLQRDWKSSGP</sequence>
<evidence type="ECO:0000313" key="2">
    <source>
        <dbReference type="Proteomes" id="UP000314294"/>
    </source>
</evidence>